<dbReference type="Gene3D" id="3.20.20.100">
    <property type="entry name" value="NADP-dependent oxidoreductase domain"/>
    <property type="match status" value="2"/>
</dbReference>
<dbReference type="EMBL" id="UYRU01052181">
    <property type="protein sequence ID" value="VDN11753.1"/>
    <property type="molecule type" value="Genomic_DNA"/>
</dbReference>
<dbReference type="Proteomes" id="UP000281553">
    <property type="component" value="Unassembled WGS sequence"/>
</dbReference>
<evidence type="ECO:0000313" key="4">
    <source>
        <dbReference type="EMBL" id="VDN11753.1"/>
    </source>
</evidence>
<dbReference type="PIRSF" id="PIRSF000097">
    <property type="entry name" value="AKR"/>
    <property type="match status" value="1"/>
</dbReference>
<dbReference type="InterPro" id="IPR023210">
    <property type="entry name" value="NADP_OxRdtase_dom"/>
</dbReference>
<dbReference type="PRINTS" id="PR00069">
    <property type="entry name" value="ALDKETRDTASE"/>
</dbReference>
<feature type="active site" description="Proton donor" evidence="1">
    <location>
        <position position="66"/>
    </location>
</feature>
<keyword evidence="5" id="KW-1185">Reference proteome</keyword>
<dbReference type="GO" id="GO:0016491">
    <property type="term" value="F:oxidoreductase activity"/>
    <property type="evidence" value="ECO:0007669"/>
    <property type="project" value="InterPro"/>
</dbReference>
<dbReference type="InterPro" id="IPR036812">
    <property type="entry name" value="NAD(P)_OxRdtase_dom_sf"/>
</dbReference>
<dbReference type="OrthoDB" id="416253at2759"/>
<dbReference type="PROSITE" id="PS00798">
    <property type="entry name" value="ALDOKETO_REDUCTASE_1"/>
    <property type="match status" value="1"/>
</dbReference>
<proteinExistence type="predicted"/>
<protein>
    <recommendedName>
        <fullName evidence="3">NADP-dependent oxidoreductase domain-containing protein</fullName>
    </recommendedName>
</protein>
<dbReference type="CDD" id="cd19071">
    <property type="entry name" value="AKR_AKR1-5-like"/>
    <property type="match status" value="1"/>
</dbReference>
<evidence type="ECO:0000313" key="5">
    <source>
        <dbReference type="Proteomes" id="UP000281553"/>
    </source>
</evidence>
<name>A0A3P7LLI6_DIBLA</name>
<dbReference type="InterPro" id="IPR018170">
    <property type="entry name" value="Aldo/ket_reductase_CS"/>
</dbReference>
<evidence type="ECO:0000256" key="1">
    <source>
        <dbReference type="PIRSR" id="PIRSR000097-1"/>
    </source>
</evidence>
<dbReference type="InterPro" id="IPR020471">
    <property type="entry name" value="AKR"/>
</dbReference>
<feature type="site" description="Lowers pKa of active site Tyr" evidence="2">
    <location>
        <position position="95"/>
    </location>
</feature>
<feature type="domain" description="NADP-dependent oxidoreductase" evidence="3">
    <location>
        <begin position="49"/>
        <end position="291"/>
    </location>
</feature>
<evidence type="ECO:0000259" key="3">
    <source>
        <dbReference type="Pfam" id="PF00248"/>
    </source>
</evidence>
<organism evidence="4 5">
    <name type="scientific">Dibothriocephalus latus</name>
    <name type="common">Fish tapeworm</name>
    <name type="synonym">Diphyllobothrium latum</name>
    <dbReference type="NCBI Taxonomy" id="60516"/>
    <lineage>
        <taxon>Eukaryota</taxon>
        <taxon>Metazoa</taxon>
        <taxon>Spiralia</taxon>
        <taxon>Lophotrochozoa</taxon>
        <taxon>Platyhelminthes</taxon>
        <taxon>Cestoda</taxon>
        <taxon>Eucestoda</taxon>
        <taxon>Diphyllobothriidea</taxon>
        <taxon>Diphyllobothriidae</taxon>
        <taxon>Dibothriocephalus</taxon>
    </lineage>
</organism>
<dbReference type="PROSITE" id="PS00062">
    <property type="entry name" value="ALDOKETO_REDUCTASE_2"/>
    <property type="match status" value="1"/>
</dbReference>
<accession>A0A3P7LLI6</accession>
<gene>
    <name evidence="4" type="ORF">DILT_LOCUS7584</name>
</gene>
<sequence>MGSSQRRRKDVCPACKESLRKFGLKYLDLYLIHLPISFKSKLHEVEKPLLWAIAEGYRHIDCARAYQNEVEVGRALKHSFDVGTVKRDDMFITSKAFCNRRLNFYIVLKEGKEFSRIDLSVFDLENIPLEETWKLWAEPDHNDLLIESRGMEEVVEAGHVRSIGVSNFNKAQIDRILASCKIPPAVNQIEVSVNWLNQKLIDYCHSKGIQITAYSPFGSPGVMKKIPSPLEEDYVKKIALAHGKMPGQILLRHAVQRGLSVIANSSNAQSIKANFNIFDFELTKEEMEILNTSGRKIRVFTVPMAMNHPEYPFNAEF</sequence>
<dbReference type="PANTHER" id="PTHR11732">
    <property type="entry name" value="ALDO/KETO REDUCTASE"/>
    <property type="match status" value="1"/>
</dbReference>
<dbReference type="SUPFAM" id="SSF51430">
    <property type="entry name" value="NAD(P)-linked oxidoreductase"/>
    <property type="match status" value="2"/>
</dbReference>
<reference evidence="4 5" key="1">
    <citation type="submission" date="2018-11" db="EMBL/GenBank/DDBJ databases">
        <authorList>
            <consortium name="Pathogen Informatics"/>
        </authorList>
    </citation>
    <scope>NUCLEOTIDE SEQUENCE [LARGE SCALE GENOMIC DNA]</scope>
</reference>
<evidence type="ECO:0000256" key="2">
    <source>
        <dbReference type="PIRSR" id="PIRSR000097-3"/>
    </source>
</evidence>
<dbReference type="Pfam" id="PF00248">
    <property type="entry name" value="Aldo_ket_red"/>
    <property type="match status" value="1"/>
</dbReference>
<dbReference type="AlphaFoldDB" id="A0A3P7LLI6"/>